<protein>
    <submittedName>
        <fullName evidence="3">Uncharacterized protein DUF4233</fullName>
    </submittedName>
</protein>
<dbReference type="EMBL" id="PDJF01000001">
    <property type="protein sequence ID" value="PFG28211.1"/>
    <property type="molecule type" value="Genomic_DNA"/>
</dbReference>
<name>A0A2A9DPA2_9CORY</name>
<dbReference type="Pfam" id="PF14017">
    <property type="entry name" value="DUF4233"/>
    <property type="match status" value="1"/>
</dbReference>
<accession>A0A2A9DPA2</accession>
<keyword evidence="4" id="KW-1185">Reference proteome</keyword>
<feature type="transmembrane region" description="Helical" evidence="2">
    <location>
        <begin position="31"/>
        <end position="51"/>
    </location>
</feature>
<dbReference type="STRING" id="1724.GCA_001044175_01503"/>
<dbReference type="OrthoDB" id="4773077at2"/>
<reference evidence="3 4" key="1">
    <citation type="submission" date="2017-10" db="EMBL/GenBank/DDBJ databases">
        <title>Sequencing the genomes of 1000 actinobacteria strains.</title>
        <authorList>
            <person name="Klenk H.-P."/>
        </authorList>
    </citation>
    <scope>NUCLEOTIDE SEQUENCE [LARGE SCALE GENOMIC DNA]</scope>
    <source>
        <strain evidence="3 4">DSM 20688</strain>
    </source>
</reference>
<feature type="region of interest" description="Disordered" evidence="1">
    <location>
        <begin position="1"/>
        <end position="24"/>
    </location>
</feature>
<keyword evidence="2" id="KW-0812">Transmembrane</keyword>
<evidence type="ECO:0000256" key="2">
    <source>
        <dbReference type="SAM" id="Phobius"/>
    </source>
</evidence>
<organism evidence="3 4">
    <name type="scientific">Corynebacterium renale</name>
    <dbReference type="NCBI Taxonomy" id="1724"/>
    <lineage>
        <taxon>Bacteria</taxon>
        <taxon>Bacillati</taxon>
        <taxon>Actinomycetota</taxon>
        <taxon>Actinomycetes</taxon>
        <taxon>Mycobacteriales</taxon>
        <taxon>Corynebacteriaceae</taxon>
        <taxon>Corynebacterium</taxon>
    </lineage>
</organism>
<dbReference type="AlphaFoldDB" id="A0A2A9DPA2"/>
<feature type="compositionally biased region" description="Basic and acidic residues" evidence="1">
    <location>
        <begin position="1"/>
        <end position="10"/>
    </location>
</feature>
<proteinExistence type="predicted"/>
<keyword evidence="2" id="KW-1133">Transmembrane helix</keyword>
<evidence type="ECO:0000313" key="3">
    <source>
        <dbReference type="EMBL" id="PFG28211.1"/>
    </source>
</evidence>
<evidence type="ECO:0000256" key="1">
    <source>
        <dbReference type="SAM" id="MobiDB-lite"/>
    </source>
</evidence>
<evidence type="ECO:0000313" key="4">
    <source>
        <dbReference type="Proteomes" id="UP000221653"/>
    </source>
</evidence>
<comment type="caution">
    <text evidence="3">The sequence shown here is derived from an EMBL/GenBank/DDBJ whole genome shotgun (WGS) entry which is preliminary data.</text>
</comment>
<dbReference type="Proteomes" id="UP000221653">
    <property type="component" value="Unassembled WGS sequence"/>
</dbReference>
<feature type="transmembrane region" description="Helical" evidence="2">
    <location>
        <begin position="58"/>
        <end position="81"/>
    </location>
</feature>
<feature type="transmembrane region" description="Helical" evidence="2">
    <location>
        <begin position="93"/>
        <end position="122"/>
    </location>
</feature>
<sequence length="143" mass="15600">MTNTPRKPEPEYGPLGPGHAPEKDPLKGFRGVASGTLVMEAITMGLVLTVIGRIDSGAYWTAGNATFVIAVAVVHLVLAFLQRFSWGLPAALVLQVISLGGFFVHPSMGIIAIIFCAVWWYLMHLRSRLVARMERGLLTTQHM</sequence>
<dbReference type="InterPro" id="IPR025327">
    <property type="entry name" value="DUF4233"/>
</dbReference>
<dbReference type="RefSeq" id="WP_098389040.1">
    <property type="nucleotide sequence ID" value="NZ_LS483464.1"/>
</dbReference>
<keyword evidence="2" id="KW-0472">Membrane</keyword>
<gene>
    <name evidence="3" type="ORF">ATK06_1313</name>
</gene>